<protein>
    <submittedName>
        <fullName evidence="2">Uncharacterized protein</fullName>
    </submittedName>
</protein>
<dbReference type="Proteomes" id="UP000192578">
    <property type="component" value="Unassembled WGS sequence"/>
</dbReference>
<feature type="signal peptide" evidence="1">
    <location>
        <begin position="1"/>
        <end position="19"/>
    </location>
</feature>
<organism evidence="2 3">
    <name type="scientific">Hypsibius exemplaris</name>
    <name type="common">Freshwater tardigrade</name>
    <dbReference type="NCBI Taxonomy" id="2072580"/>
    <lineage>
        <taxon>Eukaryota</taxon>
        <taxon>Metazoa</taxon>
        <taxon>Ecdysozoa</taxon>
        <taxon>Tardigrada</taxon>
        <taxon>Eutardigrada</taxon>
        <taxon>Parachela</taxon>
        <taxon>Hypsibioidea</taxon>
        <taxon>Hypsibiidae</taxon>
        <taxon>Hypsibius</taxon>
    </lineage>
</organism>
<evidence type="ECO:0000256" key="1">
    <source>
        <dbReference type="SAM" id="SignalP"/>
    </source>
</evidence>
<dbReference type="AlphaFoldDB" id="A0A1W0WBH3"/>
<comment type="caution">
    <text evidence="2">The sequence shown here is derived from an EMBL/GenBank/DDBJ whole genome shotgun (WGS) entry which is preliminary data.</text>
</comment>
<dbReference type="EMBL" id="MTYJ01000142">
    <property type="protein sequence ID" value="OQV12554.1"/>
    <property type="molecule type" value="Genomic_DNA"/>
</dbReference>
<keyword evidence="1" id="KW-0732">Signal</keyword>
<gene>
    <name evidence="2" type="ORF">BV898_13198</name>
</gene>
<accession>A0A1W0WBH3</accession>
<name>A0A1W0WBH3_HYPEX</name>
<evidence type="ECO:0000313" key="2">
    <source>
        <dbReference type="EMBL" id="OQV12554.1"/>
    </source>
</evidence>
<proteinExistence type="predicted"/>
<reference evidence="3" key="1">
    <citation type="submission" date="2017-01" db="EMBL/GenBank/DDBJ databases">
        <title>Comparative genomics of anhydrobiosis in the tardigrade Hypsibius dujardini.</title>
        <authorList>
            <person name="Yoshida Y."/>
            <person name="Koutsovoulos G."/>
            <person name="Laetsch D."/>
            <person name="Stevens L."/>
            <person name="Kumar S."/>
            <person name="Horikawa D."/>
            <person name="Ishino K."/>
            <person name="Komine S."/>
            <person name="Tomita M."/>
            <person name="Blaxter M."/>
            <person name="Arakawa K."/>
        </authorList>
    </citation>
    <scope>NUCLEOTIDE SEQUENCE [LARGE SCALE GENOMIC DNA]</scope>
    <source>
        <strain evidence="3">Z151</strain>
    </source>
</reference>
<feature type="chain" id="PRO_5012438698" evidence="1">
    <location>
        <begin position="20"/>
        <end position="190"/>
    </location>
</feature>
<keyword evidence="3" id="KW-1185">Reference proteome</keyword>
<evidence type="ECO:0000313" key="3">
    <source>
        <dbReference type="Proteomes" id="UP000192578"/>
    </source>
</evidence>
<sequence>MVPRLFLAVLLSVFTICECAIIDRSNASTCLQPFALCTSTSQCCMGTDCRADQCLPTIPEKCAPIASAGNWVFCLNDTECCAGAICSAVSHGGFPSQRCVPDPTAEASPSCSLKWANCSKSSQCCQADGTDCRDGMCVPKIPGTCVPITNVPNTPESQWPYCVHDEDCCNGGICEHPTVGSNHTRLCFSD</sequence>